<evidence type="ECO:0000256" key="3">
    <source>
        <dbReference type="ARBA" id="ARBA00022884"/>
    </source>
</evidence>
<evidence type="ECO:0000256" key="2">
    <source>
        <dbReference type="ARBA" id="ARBA00022730"/>
    </source>
</evidence>
<dbReference type="PATRIC" id="fig|1703780.3.peg.2888"/>
<organism evidence="7 8">
    <name type="scientific">candidate division WOR_3 bacterium SM23_60</name>
    <dbReference type="NCBI Taxonomy" id="1703780"/>
    <lineage>
        <taxon>Bacteria</taxon>
        <taxon>Bacteria division WOR-3</taxon>
    </lineage>
</organism>
<comment type="caution">
    <text evidence="7">The sequence shown here is derived from an EMBL/GenBank/DDBJ whole genome shotgun (WGS) entry which is preliminary data.</text>
</comment>
<dbReference type="FunFam" id="3.30.70.330:FF:000001">
    <property type="entry name" value="50S ribosomal protein L23"/>
    <property type="match status" value="1"/>
</dbReference>
<evidence type="ECO:0000256" key="1">
    <source>
        <dbReference type="ARBA" id="ARBA00006700"/>
    </source>
</evidence>
<dbReference type="GO" id="GO:0006412">
    <property type="term" value="P:translation"/>
    <property type="evidence" value="ECO:0007669"/>
    <property type="project" value="UniProtKB-UniRule"/>
</dbReference>
<dbReference type="AlphaFoldDB" id="A0A0S8GFC2"/>
<accession>A0A0S8GFC2</accession>
<evidence type="ECO:0000313" key="8">
    <source>
        <dbReference type="Proteomes" id="UP000051096"/>
    </source>
</evidence>
<dbReference type="Gene3D" id="3.30.70.330">
    <property type="match status" value="1"/>
</dbReference>
<dbReference type="SUPFAM" id="SSF54189">
    <property type="entry name" value="Ribosomal proteins S24e, L23 and L15e"/>
    <property type="match status" value="1"/>
</dbReference>
<gene>
    <name evidence="6" type="primary">rplW</name>
    <name evidence="7" type="ORF">AMJ87_06550</name>
</gene>
<dbReference type="Pfam" id="PF00276">
    <property type="entry name" value="Ribosomal_L23"/>
    <property type="match status" value="1"/>
</dbReference>
<keyword evidence="4 6" id="KW-0689">Ribosomal protein</keyword>
<evidence type="ECO:0000256" key="5">
    <source>
        <dbReference type="ARBA" id="ARBA00023274"/>
    </source>
</evidence>
<dbReference type="InterPro" id="IPR012678">
    <property type="entry name" value="Ribosomal_uL23/eL15/eS24_sf"/>
</dbReference>
<protein>
    <recommendedName>
        <fullName evidence="6">Large ribosomal subunit protein uL23</fullName>
    </recommendedName>
</protein>
<comment type="similarity">
    <text evidence="1 6">Belongs to the universal ribosomal protein uL23 family.</text>
</comment>
<dbReference type="GO" id="GO:0003735">
    <property type="term" value="F:structural constituent of ribosome"/>
    <property type="evidence" value="ECO:0007669"/>
    <property type="project" value="InterPro"/>
</dbReference>
<reference evidence="7 8" key="1">
    <citation type="journal article" date="2015" name="Microbiome">
        <title>Genomic resolution of linkages in carbon, nitrogen, and sulfur cycling among widespread estuary sediment bacteria.</title>
        <authorList>
            <person name="Baker B.J."/>
            <person name="Lazar C.S."/>
            <person name="Teske A.P."/>
            <person name="Dick G.J."/>
        </authorList>
    </citation>
    <scope>NUCLEOTIDE SEQUENCE [LARGE SCALE GENOMIC DNA]</scope>
    <source>
        <strain evidence="7">SM23_60</strain>
    </source>
</reference>
<dbReference type="HAMAP" id="MF_01369_B">
    <property type="entry name" value="Ribosomal_uL23_B"/>
    <property type="match status" value="1"/>
</dbReference>
<keyword evidence="3 6" id="KW-0694">RNA-binding</keyword>
<dbReference type="GO" id="GO:1990904">
    <property type="term" value="C:ribonucleoprotein complex"/>
    <property type="evidence" value="ECO:0007669"/>
    <property type="project" value="UniProtKB-KW"/>
</dbReference>
<keyword evidence="2 6" id="KW-0699">rRNA-binding</keyword>
<dbReference type="GO" id="GO:0019843">
    <property type="term" value="F:rRNA binding"/>
    <property type="evidence" value="ECO:0007669"/>
    <property type="project" value="UniProtKB-UniRule"/>
</dbReference>
<evidence type="ECO:0000256" key="6">
    <source>
        <dbReference type="HAMAP-Rule" id="MF_01369"/>
    </source>
</evidence>
<comment type="function">
    <text evidence="6">One of the early assembly proteins it binds 23S rRNA. One of the proteins that surrounds the polypeptide exit tunnel on the outside of the ribosome. Forms the main docking site for trigger factor binding to the ribosome.</text>
</comment>
<comment type="subunit">
    <text evidence="6">Part of the 50S ribosomal subunit. Contacts protein L29, and trigger factor when it is bound to the ribosome.</text>
</comment>
<dbReference type="PANTHER" id="PTHR11620">
    <property type="entry name" value="60S RIBOSOMAL PROTEIN L23A"/>
    <property type="match status" value="1"/>
</dbReference>
<dbReference type="Proteomes" id="UP000051096">
    <property type="component" value="Unassembled WGS sequence"/>
</dbReference>
<sequence>MRYEKVIVRTLITEKATRLREMNVYQFEVMRKAKKQDIKEAVEKLFNVEVADVKTANYPNKPRRLGRSTGYKSGYKKASVTLKPGHKIELVEGV</sequence>
<dbReference type="InterPro" id="IPR013025">
    <property type="entry name" value="Ribosomal_uL23-like"/>
</dbReference>
<dbReference type="GO" id="GO:0005840">
    <property type="term" value="C:ribosome"/>
    <property type="evidence" value="ECO:0007669"/>
    <property type="project" value="UniProtKB-KW"/>
</dbReference>
<dbReference type="EMBL" id="LJUO01000053">
    <property type="protein sequence ID" value="KPK71784.1"/>
    <property type="molecule type" value="Genomic_DNA"/>
</dbReference>
<keyword evidence="5 6" id="KW-0687">Ribonucleoprotein</keyword>
<dbReference type="InterPro" id="IPR012677">
    <property type="entry name" value="Nucleotide-bd_a/b_plait_sf"/>
</dbReference>
<name>A0A0S8GFC2_UNCW3</name>
<evidence type="ECO:0000313" key="7">
    <source>
        <dbReference type="EMBL" id="KPK71784.1"/>
    </source>
</evidence>
<evidence type="ECO:0000256" key="4">
    <source>
        <dbReference type="ARBA" id="ARBA00022980"/>
    </source>
</evidence>
<dbReference type="NCBIfam" id="NF004363">
    <property type="entry name" value="PRK05738.2-4"/>
    <property type="match status" value="1"/>
</dbReference>
<proteinExistence type="inferred from homology"/>